<organism evidence="2 3">
    <name type="scientific">Desulfocucumis palustris</name>
    <dbReference type="NCBI Taxonomy" id="1898651"/>
    <lineage>
        <taxon>Bacteria</taxon>
        <taxon>Bacillati</taxon>
        <taxon>Bacillota</taxon>
        <taxon>Clostridia</taxon>
        <taxon>Eubacteriales</taxon>
        <taxon>Desulfocucumaceae</taxon>
        <taxon>Desulfocucumis</taxon>
    </lineage>
</organism>
<dbReference type="EMBL" id="BFAV01000119">
    <property type="protein sequence ID" value="GBF33706.1"/>
    <property type="molecule type" value="Genomic_DNA"/>
</dbReference>
<keyword evidence="3" id="KW-1185">Reference proteome</keyword>
<name>A0A2L2XHJ6_9FIRM</name>
<comment type="caution">
    <text evidence="2">The sequence shown here is derived from an EMBL/GenBank/DDBJ whole genome shotgun (WGS) entry which is preliminary data.</text>
</comment>
<keyword evidence="1" id="KW-0812">Transmembrane</keyword>
<evidence type="ECO:0000256" key="1">
    <source>
        <dbReference type="SAM" id="Phobius"/>
    </source>
</evidence>
<proteinExistence type="predicted"/>
<dbReference type="Proteomes" id="UP000239549">
    <property type="component" value="Unassembled WGS sequence"/>
</dbReference>
<keyword evidence="1" id="KW-1133">Transmembrane helix</keyword>
<evidence type="ECO:0000313" key="2">
    <source>
        <dbReference type="EMBL" id="GBF33706.1"/>
    </source>
</evidence>
<gene>
    <name evidence="2" type="ORF">DCCM_2812</name>
</gene>
<accession>A0A2L2XHJ6</accession>
<evidence type="ECO:0000313" key="3">
    <source>
        <dbReference type="Proteomes" id="UP000239549"/>
    </source>
</evidence>
<feature type="transmembrane region" description="Helical" evidence="1">
    <location>
        <begin position="6"/>
        <end position="26"/>
    </location>
</feature>
<dbReference type="AlphaFoldDB" id="A0A2L2XHJ6"/>
<protein>
    <submittedName>
        <fullName evidence="2">Uncharacterized protein</fullName>
    </submittedName>
</protein>
<sequence length="45" mass="4942">MPDRILPHIVLLSVYSISIVSVILAGKNVHFYPGVIVYFTAGVNK</sequence>
<reference evidence="3" key="1">
    <citation type="submission" date="2018-02" db="EMBL/GenBank/DDBJ databases">
        <title>Genome sequence of Desulfocucumis palustris strain NAW-5.</title>
        <authorList>
            <person name="Watanabe M."/>
            <person name="Kojima H."/>
            <person name="Fukui M."/>
        </authorList>
    </citation>
    <scope>NUCLEOTIDE SEQUENCE [LARGE SCALE GENOMIC DNA]</scope>
    <source>
        <strain evidence="3">NAW-5</strain>
    </source>
</reference>
<keyword evidence="1" id="KW-0472">Membrane</keyword>